<keyword evidence="6" id="KW-0372">Hormone</keyword>
<evidence type="ECO:0000256" key="5">
    <source>
        <dbReference type="ARBA" id="ARBA00022525"/>
    </source>
</evidence>
<comment type="similarity">
    <text evidence="3">Belongs to the glucagon family.</text>
</comment>
<comment type="function">
    <text evidence="1">Potent stimulator of insulin secretion and relatively poor inhibitor of gastric acid secretion.</text>
</comment>
<feature type="compositionally biased region" description="Basic and acidic residues" evidence="8">
    <location>
        <begin position="117"/>
        <end position="130"/>
    </location>
</feature>
<evidence type="ECO:0000256" key="4">
    <source>
        <dbReference type="ARBA" id="ARBA00013490"/>
    </source>
</evidence>
<dbReference type="InterPro" id="IPR000532">
    <property type="entry name" value="Glucagon_GIP_secretin_VIP"/>
</dbReference>
<dbReference type="FunCoup" id="A0A6P7ZLX9">
    <property type="interactions" value="483"/>
</dbReference>
<dbReference type="GO" id="GO:0042304">
    <property type="term" value="P:regulation of fatty acid biosynthetic process"/>
    <property type="evidence" value="ECO:0007669"/>
    <property type="project" value="InterPro"/>
</dbReference>
<protein>
    <recommendedName>
        <fullName evidence="4">Gastric inhibitory polypeptide</fullName>
    </recommendedName>
    <alternativeName>
        <fullName evidence="7">Glucose-dependent insulinotropic polypeptide</fullName>
    </alternativeName>
</protein>
<dbReference type="GeneID" id="115481378"/>
<organism evidence="10 11">
    <name type="scientific">Microcaecilia unicolor</name>
    <dbReference type="NCBI Taxonomy" id="1415580"/>
    <lineage>
        <taxon>Eukaryota</taxon>
        <taxon>Metazoa</taxon>
        <taxon>Chordata</taxon>
        <taxon>Craniata</taxon>
        <taxon>Vertebrata</taxon>
        <taxon>Euteleostomi</taxon>
        <taxon>Amphibia</taxon>
        <taxon>Gymnophiona</taxon>
        <taxon>Siphonopidae</taxon>
        <taxon>Microcaecilia</taxon>
    </lineage>
</organism>
<evidence type="ECO:0000256" key="7">
    <source>
        <dbReference type="ARBA" id="ARBA00031537"/>
    </source>
</evidence>
<comment type="subcellular location">
    <subcellularLocation>
        <location evidence="2">Secreted</location>
    </subcellularLocation>
</comment>
<evidence type="ECO:0000256" key="6">
    <source>
        <dbReference type="ARBA" id="ARBA00022702"/>
    </source>
</evidence>
<keyword evidence="10" id="KW-1185">Reference proteome</keyword>
<evidence type="ECO:0000256" key="8">
    <source>
        <dbReference type="SAM" id="MobiDB-lite"/>
    </source>
</evidence>
<evidence type="ECO:0000259" key="9">
    <source>
        <dbReference type="Pfam" id="PF00123"/>
    </source>
</evidence>
<reference evidence="11" key="1">
    <citation type="submission" date="2025-08" db="UniProtKB">
        <authorList>
            <consortium name="RefSeq"/>
        </authorList>
    </citation>
    <scope>IDENTIFICATION</scope>
</reference>
<dbReference type="GO" id="GO:0005615">
    <property type="term" value="C:extracellular space"/>
    <property type="evidence" value="ECO:0007669"/>
    <property type="project" value="TreeGrafter"/>
</dbReference>
<proteinExistence type="inferred from homology"/>
<keyword evidence="5" id="KW-0964">Secreted</keyword>
<dbReference type="AlphaFoldDB" id="A0A6P7ZLX9"/>
<dbReference type="GO" id="GO:0005179">
    <property type="term" value="F:hormone activity"/>
    <property type="evidence" value="ECO:0007669"/>
    <property type="project" value="UniProtKB-KW"/>
</dbReference>
<dbReference type="KEGG" id="muo:115481378"/>
<dbReference type="GO" id="GO:0042594">
    <property type="term" value="P:response to starvation"/>
    <property type="evidence" value="ECO:0007669"/>
    <property type="project" value="TreeGrafter"/>
</dbReference>
<dbReference type="RefSeq" id="XP_030076326.1">
    <property type="nucleotide sequence ID" value="XM_030220466.1"/>
</dbReference>
<dbReference type="Proteomes" id="UP000515156">
    <property type="component" value="Chromosome 12"/>
</dbReference>
<dbReference type="InParanoid" id="A0A6P7ZLX9"/>
<dbReference type="PANTHER" id="PTHR15211:SF0">
    <property type="entry name" value="GASTRIC INHIBITORY POLYPEPTIDE"/>
    <property type="match status" value="1"/>
</dbReference>
<dbReference type="InterPro" id="IPR039078">
    <property type="entry name" value="GIP"/>
</dbReference>
<dbReference type="PANTHER" id="PTHR15211">
    <property type="entry name" value="GLUCOSE-DEPENDENT INSULINOTROPIC POLYPEPTIDE"/>
    <property type="match status" value="1"/>
</dbReference>
<dbReference type="GO" id="GO:0031769">
    <property type="term" value="F:glucagon receptor binding"/>
    <property type="evidence" value="ECO:0007669"/>
    <property type="project" value="TreeGrafter"/>
</dbReference>
<evidence type="ECO:0000256" key="2">
    <source>
        <dbReference type="ARBA" id="ARBA00004613"/>
    </source>
</evidence>
<name>A0A6P7ZLX9_9AMPH</name>
<feature type="region of interest" description="Disordered" evidence="8">
    <location>
        <begin position="117"/>
        <end position="149"/>
    </location>
</feature>
<accession>A0A6P7ZLX9</accession>
<evidence type="ECO:0000256" key="1">
    <source>
        <dbReference type="ARBA" id="ARBA00002766"/>
    </source>
</evidence>
<dbReference type="Gene3D" id="6.10.250.590">
    <property type="match status" value="1"/>
</dbReference>
<gene>
    <name evidence="11" type="primary">LOC115481378</name>
</gene>
<dbReference type="Pfam" id="PF00123">
    <property type="entry name" value="Hormone_2"/>
    <property type="match status" value="1"/>
</dbReference>
<evidence type="ECO:0000256" key="3">
    <source>
        <dbReference type="ARBA" id="ARBA00008369"/>
    </source>
</evidence>
<evidence type="ECO:0000313" key="10">
    <source>
        <dbReference type="Proteomes" id="UP000515156"/>
    </source>
</evidence>
<dbReference type="OrthoDB" id="8874823at2759"/>
<sequence>MGAFCNSATHFRLLQHNSTSSRRLKHFSHQLVLLSSGRKTNQEMMPLKVFSLLFISVSVILADMESNGFSAVVNNQSFRPLQRRYSEAILASDYSKTVDNMLKKNFVDWLLTRREKKSETMTDPAKRDGETQVAPPSSHGSGASEENSQGSKNIFAWLLKNRRKESSSGDILDQELADLLISNDFSGRRVQ</sequence>
<dbReference type="GO" id="GO:0050796">
    <property type="term" value="P:regulation of insulin secretion"/>
    <property type="evidence" value="ECO:0007669"/>
    <property type="project" value="InterPro"/>
</dbReference>
<dbReference type="GO" id="GO:0009749">
    <property type="term" value="P:response to glucose"/>
    <property type="evidence" value="ECO:0007669"/>
    <property type="project" value="InterPro"/>
</dbReference>
<feature type="domain" description="Glucagon / GIP / secretin / VIP family" evidence="9">
    <location>
        <begin position="84"/>
        <end position="111"/>
    </location>
</feature>
<evidence type="ECO:0000313" key="11">
    <source>
        <dbReference type="RefSeq" id="XP_030076326.1"/>
    </source>
</evidence>
<feature type="compositionally biased region" description="Polar residues" evidence="8">
    <location>
        <begin position="134"/>
        <end position="149"/>
    </location>
</feature>